<gene>
    <name evidence="2" type="ORF">METZ01_LOCUS429926</name>
</gene>
<sequence length="98" mass="11123">MSQQILTVSELNNQINNLVESRFSRIIVKGEISGLRPSHDHMYFSIKDDSATLPCAIWSYQKKLINYTPKDGDKVLIEGKPSFWVKGGALKFHVDKIS</sequence>
<dbReference type="Pfam" id="PF13742">
    <property type="entry name" value="tRNA_anti_2"/>
    <property type="match status" value="1"/>
</dbReference>
<dbReference type="PANTHER" id="PTHR30008:SF0">
    <property type="entry name" value="EXODEOXYRIBONUCLEASE 7 LARGE SUBUNIT"/>
    <property type="match status" value="1"/>
</dbReference>
<dbReference type="InterPro" id="IPR003753">
    <property type="entry name" value="Exonuc_VII_L"/>
</dbReference>
<dbReference type="EMBL" id="UINC01172149">
    <property type="protein sequence ID" value="SVD77072.1"/>
    <property type="molecule type" value="Genomic_DNA"/>
</dbReference>
<protein>
    <recommendedName>
        <fullName evidence="1">OB-fold nucleic acid binding domain-containing protein</fullName>
    </recommendedName>
</protein>
<feature type="non-terminal residue" evidence="2">
    <location>
        <position position="98"/>
    </location>
</feature>
<proteinExistence type="predicted"/>
<dbReference type="InterPro" id="IPR025824">
    <property type="entry name" value="OB-fold_nuc-bd_dom"/>
</dbReference>
<dbReference type="AlphaFoldDB" id="A0A382Y129"/>
<accession>A0A382Y129</accession>
<feature type="domain" description="OB-fold nucleic acid binding" evidence="1">
    <location>
        <begin position="6"/>
        <end position="97"/>
    </location>
</feature>
<evidence type="ECO:0000313" key="2">
    <source>
        <dbReference type="EMBL" id="SVD77072.1"/>
    </source>
</evidence>
<dbReference type="CDD" id="cd04489">
    <property type="entry name" value="ExoVII_LU_OBF"/>
    <property type="match status" value="1"/>
</dbReference>
<dbReference type="GO" id="GO:0006308">
    <property type="term" value="P:DNA catabolic process"/>
    <property type="evidence" value="ECO:0007669"/>
    <property type="project" value="InterPro"/>
</dbReference>
<dbReference type="GO" id="GO:0008855">
    <property type="term" value="F:exodeoxyribonuclease VII activity"/>
    <property type="evidence" value="ECO:0007669"/>
    <property type="project" value="InterPro"/>
</dbReference>
<organism evidence="2">
    <name type="scientific">marine metagenome</name>
    <dbReference type="NCBI Taxonomy" id="408172"/>
    <lineage>
        <taxon>unclassified sequences</taxon>
        <taxon>metagenomes</taxon>
        <taxon>ecological metagenomes</taxon>
    </lineage>
</organism>
<dbReference type="PANTHER" id="PTHR30008">
    <property type="entry name" value="EXODEOXYRIBONUCLEASE 7 LARGE SUBUNIT"/>
    <property type="match status" value="1"/>
</dbReference>
<dbReference type="GO" id="GO:0009318">
    <property type="term" value="C:exodeoxyribonuclease VII complex"/>
    <property type="evidence" value="ECO:0007669"/>
    <property type="project" value="InterPro"/>
</dbReference>
<evidence type="ECO:0000259" key="1">
    <source>
        <dbReference type="Pfam" id="PF13742"/>
    </source>
</evidence>
<reference evidence="2" key="1">
    <citation type="submission" date="2018-05" db="EMBL/GenBank/DDBJ databases">
        <authorList>
            <person name="Lanie J.A."/>
            <person name="Ng W.-L."/>
            <person name="Kazmierczak K.M."/>
            <person name="Andrzejewski T.M."/>
            <person name="Davidsen T.M."/>
            <person name="Wayne K.J."/>
            <person name="Tettelin H."/>
            <person name="Glass J.I."/>
            <person name="Rusch D."/>
            <person name="Podicherti R."/>
            <person name="Tsui H.-C.T."/>
            <person name="Winkler M.E."/>
        </authorList>
    </citation>
    <scope>NUCLEOTIDE SEQUENCE</scope>
</reference>
<name>A0A382Y129_9ZZZZ</name>
<dbReference type="GO" id="GO:0003676">
    <property type="term" value="F:nucleic acid binding"/>
    <property type="evidence" value="ECO:0007669"/>
    <property type="project" value="InterPro"/>
</dbReference>